<comment type="caution">
    <text evidence="2">The sequence shown here is derived from an EMBL/GenBank/DDBJ whole genome shotgun (WGS) entry which is preliminary data.</text>
</comment>
<dbReference type="Proteomes" id="UP001278500">
    <property type="component" value="Unassembled WGS sequence"/>
</dbReference>
<dbReference type="EMBL" id="JAUEPP010000003">
    <property type="protein sequence ID" value="KAK3347562.1"/>
    <property type="molecule type" value="Genomic_DNA"/>
</dbReference>
<gene>
    <name evidence="2" type="ORF">B0H65DRAFT_424841</name>
</gene>
<feature type="compositionally biased region" description="Polar residues" evidence="1">
    <location>
        <begin position="159"/>
        <end position="175"/>
    </location>
</feature>
<feature type="region of interest" description="Disordered" evidence="1">
    <location>
        <begin position="155"/>
        <end position="238"/>
    </location>
</feature>
<organism evidence="2 3">
    <name type="scientific">Neurospora tetraspora</name>
    <dbReference type="NCBI Taxonomy" id="94610"/>
    <lineage>
        <taxon>Eukaryota</taxon>
        <taxon>Fungi</taxon>
        <taxon>Dikarya</taxon>
        <taxon>Ascomycota</taxon>
        <taxon>Pezizomycotina</taxon>
        <taxon>Sordariomycetes</taxon>
        <taxon>Sordariomycetidae</taxon>
        <taxon>Sordariales</taxon>
        <taxon>Sordariaceae</taxon>
        <taxon>Neurospora</taxon>
    </lineage>
</organism>
<sequence>MSDQNPSRKRRPSAPAAASPRGTAAELHILREAIRREAQAFGMGLQPADLESPDLPSFLKLTETDVEHQVQTLVTRESDIRRLVEMGKNTIEPKSTEVTAKSSPTTGSVVSAASPASVCKFFLPVKGRQATPFPTNSVASGSLASSIRIRFAEVDQSQDKTVVPSSPSVHGTEQSPAGVKTLATESEGGPAPVTGVSGSPPIDDTAPSRGSGSASSSRPRSRASTRSRATSQLLPGPLPMIPSPLISDSLNAVINVTKRFREVTQALGFRDDDAFKVWCKRCVEWSFDEFYKPYMKDWSNYAQRLSKAEVDEATNIGCRALIALIKEDQTGFLEGHLNRLQLFARFAIDVVHEDDDMHAEIPEDNSFLCEHPLGNTQKIRGLIMLADFLLDCRFVEATTRRKYFAASARASARRNSDEDSVKDDDDQKGKGKDVISPREHFASVAREKAQASLMDISGGEK</sequence>
<accession>A0AAE0JGS3</accession>
<evidence type="ECO:0000313" key="3">
    <source>
        <dbReference type="Proteomes" id="UP001278500"/>
    </source>
</evidence>
<name>A0AAE0JGS3_9PEZI</name>
<dbReference type="RefSeq" id="XP_062682644.1">
    <property type="nucleotide sequence ID" value="XM_062824533.1"/>
</dbReference>
<evidence type="ECO:0000256" key="1">
    <source>
        <dbReference type="SAM" id="MobiDB-lite"/>
    </source>
</evidence>
<keyword evidence="3" id="KW-1185">Reference proteome</keyword>
<feature type="compositionally biased region" description="Basic and acidic residues" evidence="1">
    <location>
        <begin position="414"/>
        <end position="447"/>
    </location>
</feature>
<dbReference type="AlphaFoldDB" id="A0AAE0JGS3"/>
<feature type="region of interest" description="Disordered" evidence="1">
    <location>
        <begin position="1"/>
        <end position="24"/>
    </location>
</feature>
<feature type="region of interest" description="Disordered" evidence="1">
    <location>
        <begin position="411"/>
        <end position="447"/>
    </location>
</feature>
<evidence type="ECO:0000313" key="2">
    <source>
        <dbReference type="EMBL" id="KAK3347562.1"/>
    </source>
</evidence>
<protein>
    <submittedName>
        <fullName evidence="2">Uncharacterized protein</fullName>
    </submittedName>
</protein>
<reference evidence="2" key="1">
    <citation type="journal article" date="2023" name="Mol. Phylogenet. Evol.">
        <title>Genome-scale phylogeny and comparative genomics of the fungal order Sordariales.</title>
        <authorList>
            <person name="Hensen N."/>
            <person name="Bonometti L."/>
            <person name="Westerberg I."/>
            <person name="Brannstrom I.O."/>
            <person name="Guillou S."/>
            <person name="Cros-Aarteil S."/>
            <person name="Calhoun S."/>
            <person name="Haridas S."/>
            <person name="Kuo A."/>
            <person name="Mondo S."/>
            <person name="Pangilinan J."/>
            <person name="Riley R."/>
            <person name="LaButti K."/>
            <person name="Andreopoulos B."/>
            <person name="Lipzen A."/>
            <person name="Chen C."/>
            <person name="Yan M."/>
            <person name="Daum C."/>
            <person name="Ng V."/>
            <person name="Clum A."/>
            <person name="Steindorff A."/>
            <person name="Ohm R.A."/>
            <person name="Martin F."/>
            <person name="Silar P."/>
            <person name="Natvig D.O."/>
            <person name="Lalanne C."/>
            <person name="Gautier V."/>
            <person name="Ament-Velasquez S.L."/>
            <person name="Kruys A."/>
            <person name="Hutchinson M.I."/>
            <person name="Powell A.J."/>
            <person name="Barry K."/>
            <person name="Miller A.N."/>
            <person name="Grigoriev I.V."/>
            <person name="Debuchy R."/>
            <person name="Gladieux P."/>
            <person name="Hiltunen Thoren M."/>
            <person name="Johannesson H."/>
        </authorList>
    </citation>
    <scope>NUCLEOTIDE SEQUENCE</scope>
    <source>
        <strain evidence="2">CBS 560.94</strain>
    </source>
</reference>
<dbReference type="GeneID" id="87861687"/>
<proteinExistence type="predicted"/>
<feature type="compositionally biased region" description="Low complexity" evidence="1">
    <location>
        <begin position="207"/>
        <end position="218"/>
    </location>
</feature>
<reference evidence="2" key="2">
    <citation type="submission" date="2023-06" db="EMBL/GenBank/DDBJ databases">
        <authorList>
            <consortium name="Lawrence Berkeley National Laboratory"/>
            <person name="Haridas S."/>
            <person name="Hensen N."/>
            <person name="Bonometti L."/>
            <person name="Westerberg I."/>
            <person name="Brannstrom I.O."/>
            <person name="Guillou S."/>
            <person name="Cros-Aarteil S."/>
            <person name="Calhoun S."/>
            <person name="Kuo A."/>
            <person name="Mondo S."/>
            <person name="Pangilinan J."/>
            <person name="Riley R."/>
            <person name="Labutti K."/>
            <person name="Andreopoulos B."/>
            <person name="Lipzen A."/>
            <person name="Chen C."/>
            <person name="Yanf M."/>
            <person name="Daum C."/>
            <person name="Ng V."/>
            <person name="Clum A."/>
            <person name="Steindorff A."/>
            <person name="Ohm R."/>
            <person name="Martin F."/>
            <person name="Silar P."/>
            <person name="Natvig D."/>
            <person name="Lalanne C."/>
            <person name="Gautier V."/>
            <person name="Ament-Velasquez S.L."/>
            <person name="Kruys A."/>
            <person name="Hutchinson M.I."/>
            <person name="Powell A.J."/>
            <person name="Barry K."/>
            <person name="Miller A.N."/>
            <person name="Grigoriev I.V."/>
            <person name="Debuchy R."/>
            <person name="Gladieux P."/>
            <person name="Thoren M.H."/>
            <person name="Johannesson H."/>
        </authorList>
    </citation>
    <scope>NUCLEOTIDE SEQUENCE</scope>
    <source>
        <strain evidence="2">CBS 560.94</strain>
    </source>
</reference>